<name>A0A2A5T3E4_9GAMM</name>
<organism evidence="1 2">
    <name type="scientific">Candidatus Enterovibrio escicola</name>
    <dbReference type="NCBI Taxonomy" id="1927127"/>
    <lineage>
        <taxon>Bacteria</taxon>
        <taxon>Pseudomonadati</taxon>
        <taxon>Pseudomonadota</taxon>
        <taxon>Gammaproteobacteria</taxon>
        <taxon>Vibrionales</taxon>
        <taxon>Vibrionaceae</taxon>
        <taxon>Enterovibrio</taxon>
    </lineage>
</organism>
<dbReference type="GO" id="GO:0009035">
    <property type="term" value="F:type I site-specific deoxyribonuclease activity"/>
    <property type="evidence" value="ECO:0007669"/>
    <property type="project" value="UniProtKB-EC"/>
</dbReference>
<dbReference type="RefSeq" id="WP_223823773.1">
    <property type="nucleotide sequence ID" value="NZ_CAWNJE010000009.1"/>
</dbReference>
<keyword evidence="1" id="KW-0378">Hydrolase</keyword>
<accession>A0A2A5T3E4</accession>
<dbReference type="EC" id="3.1.21.3" evidence="1"/>
<protein>
    <submittedName>
        <fullName evidence="1">Type I restriction-modification system, restriction subunit R</fullName>
        <ecNumber evidence="1">3.1.21.3</ecNumber>
    </submittedName>
</protein>
<keyword evidence="2" id="KW-1185">Reference proteome</keyword>
<dbReference type="Proteomes" id="UP000219020">
    <property type="component" value="Unassembled WGS sequence"/>
</dbReference>
<dbReference type="GeneID" id="71202126"/>
<evidence type="ECO:0000313" key="2">
    <source>
        <dbReference type="Proteomes" id="UP000219020"/>
    </source>
</evidence>
<gene>
    <name evidence="1" type="ORF">BTN49_1651</name>
</gene>
<evidence type="ECO:0000313" key="1">
    <source>
        <dbReference type="EMBL" id="PCS22693.1"/>
    </source>
</evidence>
<proteinExistence type="predicted"/>
<dbReference type="EMBL" id="NBYY01000015">
    <property type="protein sequence ID" value="PCS22693.1"/>
    <property type="molecule type" value="Genomic_DNA"/>
</dbReference>
<comment type="caution">
    <text evidence="1">The sequence shown here is derived from an EMBL/GenBank/DDBJ whole genome shotgun (WGS) entry which is preliminary data.</text>
</comment>
<dbReference type="AlphaFoldDB" id="A0A2A5T3E4"/>
<reference evidence="2" key="1">
    <citation type="submission" date="2017-04" db="EMBL/GenBank/DDBJ databases">
        <title>Genome evolution of the luminous symbionts of deep sea anglerfish.</title>
        <authorList>
            <person name="Hendry T.A."/>
        </authorList>
    </citation>
    <scope>NUCLEOTIDE SEQUENCE [LARGE SCALE GENOMIC DNA]</scope>
</reference>
<sequence>MLDAAQEKTFQNDILDKIQSHGWLLGESNKLNKQLVLYPEDVIAFAKAT</sequence>